<organism evidence="2 3">
    <name type="scientific">Brevundimonas subvibrioides</name>
    <dbReference type="NCBI Taxonomy" id="74313"/>
    <lineage>
        <taxon>Bacteria</taxon>
        <taxon>Pseudomonadati</taxon>
        <taxon>Pseudomonadota</taxon>
        <taxon>Alphaproteobacteria</taxon>
        <taxon>Caulobacterales</taxon>
        <taxon>Caulobacteraceae</taxon>
        <taxon>Brevundimonas</taxon>
    </lineage>
</organism>
<dbReference type="EMBL" id="NCEB01000033">
    <property type="protein sequence ID" value="OYX31331.1"/>
    <property type="molecule type" value="Genomic_DNA"/>
</dbReference>
<dbReference type="Proteomes" id="UP000215595">
    <property type="component" value="Unassembled WGS sequence"/>
</dbReference>
<protein>
    <recommendedName>
        <fullName evidence="4">Lipoprotein</fullName>
    </recommendedName>
</protein>
<reference evidence="2 3" key="1">
    <citation type="submission" date="2017-03" db="EMBL/GenBank/DDBJ databases">
        <title>Lifting the veil on microbial sulfur biogeochemistry in mining wastewaters.</title>
        <authorList>
            <person name="Kantor R.S."/>
            <person name="Colenbrander Nelson T."/>
            <person name="Marshall S."/>
            <person name="Bennett D."/>
            <person name="Apte S."/>
            <person name="Camacho D."/>
            <person name="Thomas B.C."/>
            <person name="Warren L.A."/>
            <person name="Banfield J.F."/>
        </authorList>
    </citation>
    <scope>NUCLEOTIDE SEQUENCE [LARGE SCALE GENOMIC DNA]</scope>
    <source>
        <strain evidence="2">32-69-9</strain>
    </source>
</reference>
<sequence>MIRAIAAIALGAVALAGCDLLSPPAGDSALVETARAPALDANFRHSQSEDLSGFYFPAGEVGEGDGRLLLVFIGQTAEFEAWAKGERGGGFAPVMLEFAGGERVLPDRYEVSDDRVRFSGTSEDLGRVTLEARLDAGSLALAKRNLGPDSEPAMEGTVTVGGRSFSGVKFSWSLGGG</sequence>
<comment type="caution">
    <text evidence="2">The sequence shown here is derived from an EMBL/GenBank/DDBJ whole genome shotgun (WGS) entry which is preliminary data.</text>
</comment>
<evidence type="ECO:0000313" key="2">
    <source>
        <dbReference type="EMBL" id="OYX31331.1"/>
    </source>
</evidence>
<proteinExistence type="predicted"/>
<evidence type="ECO:0000256" key="1">
    <source>
        <dbReference type="SAM" id="SignalP"/>
    </source>
</evidence>
<dbReference type="PROSITE" id="PS51257">
    <property type="entry name" value="PROKAR_LIPOPROTEIN"/>
    <property type="match status" value="1"/>
</dbReference>
<keyword evidence="1" id="KW-0732">Signal</keyword>
<accession>A0A258FFN7</accession>
<evidence type="ECO:0000313" key="3">
    <source>
        <dbReference type="Proteomes" id="UP000215595"/>
    </source>
</evidence>
<evidence type="ECO:0008006" key="4">
    <source>
        <dbReference type="Google" id="ProtNLM"/>
    </source>
</evidence>
<gene>
    <name evidence="2" type="ORF">B7Z01_12900</name>
</gene>
<feature type="signal peptide" evidence="1">
    <location>
        <begin position="1"/>
        <end position="16"/>
    </location>
</feature>
<dbReference type="AlphaFoldDB" id="A0A258FFN7"/>
<feature type="chain" id="PRO_5012355784" description="Lipoprotein" evidence="1">
    <location>
        <begin position="17"/>
        <end position="177"/>
    </location>
</feature>
<name>A0A258FFN7_9CAUL</name>